<evidence type="ECO:0000256" key="6">
    <source>
        <dbReference type="SAM" id="Phobius"/>
    </source>
</evidence>
<keyword evidence="2 6" id="KW-0812">Transmembrane</keyword>
<feature type="transmembrane region" description="Helical" evidence="6">
    <location>
        <begin position="207"/>
        <end position="229"/>
    </location>
</feature>
<feature type="transmembrane region" description="Helical" evidence="6">
    <location>
        <begin position="91"/>
        <end position="108"/>
    </location>
</feature>
<keyword evidence="8" id="KW-1185">Reference proteome</keyword>
<dbReference type="InterPro" id="IPR051115">
    <property type="entry name" value="LAPTM_transporter"/>
</dbReference>
<feature type="non-terminal residue" evidence="7">
    <location>
        <position position="1"/>
    </location>
</feature>
<feature type="transmembrane region" description="Helical" evidence="6">
    <location>
        <begin position="135"/>
        <end position="155"/>
    </location>
</feature>
<feature type="compositionally biased region" description="Low complexity" evidence="5">
    <location>
        <begin position="17"/>
        <end position="39"/>
    </location>
</feature>
<organism evidence="7 8">
    <name type="scientific">Odontophorus gujanensis</name>
    <name type="common">marbled wood quail</name>
    <dbReference type="NCBI Taxonomy" id="886794"/>
    <lineage>
        <taxon>Eukaryota</taxon>
        <taxon>Metazoa</taxon>
        <taxon>Chordata</taxon>
        <taxon>Craniata</taxon>
        <taxon>Vertebrata</taxon>
        <taxon>Euteleostomi</taxon>
        <taxon>Archelosauria</taxon>
        <taxon>Archosauria</taxon>
        <taxon>Dinosauria</taxon>
        <taxon>Saurischia</taxon>
        <taxon>Theropoda</taxon>
        <taxon>Coelurosauria</taxon>
        <taxon>Aves</taxon>
        <taxon>Neognathae</taxon>
        <taxon>Galloanserae</taxon>
        <taxon>Galliformes</taxon>
        <taxon>Odontophoridae</taxon>
        <taxon>Odontophorus</taxon>
    </lineage>
</organism>
<dbReference type="GO" id="GO:0005765">
    <property type="term" value="C:lysosomal membrane"/>
    <property type="evidence" value="ECO:0007669"/>
    <property type="project" value="TreeGrafter"/>
</dbReference>
<keyword evidence="4 6" id="KW-0472">Membrane</keyword>
<comment type="subcellular location">
    <subcellularLocation>
        <location evidence="1">Endomembrane system</location>
        <topology evidence="1">Multi-pass membrane protein</topology>
    </subcellularLocation>
</comment>
<dbReference type="AlphaFoldDB" id="A0A7K9Y8L5"/>
<evidence type="ECO:0000256" key="1">
    <source>
        <dbReference type="ARBA" id="ARBA00004127"/>
    </source>
</evidence>
<evidence type="ECO:0000256" key="3">
    <source>
        <dbReference type="ARBA" id="ARBA00022989"/>
    </source>
</evidence>
<feature type="non-terminal residue" evidence="7">
    <location>
        <position position="230"/>
    </location>
</feature>
<feature type="region of interest" description="Disordered" evidence="5">
    <location>
        <begin position="1"/>
        <end position="59"/>
    </location>
</feature>
<gene>
    <name evidence="7" type="primary">Laptm4b</name>
    <name evidence="7" type="ORF">ODOGUJ_R08189</name>
</gene>
<accession>A0A7K9Y8L5</accession>
<evidence type="ECO:0000313" key="8">
    <source>
        <dbReference type="Proteomes" id="UP000522663"/>
    </source>
</evidence>
<evidence type="ECO:0000313" key="7">
    <source>
        <dbReference type="EMBL" id="NXJ04801.1"/>
    </source>
</evidence>
<dbReference type="EMBL" id="VXAB01001673">
    <property type="protein sequence ID" value="NXJ04801.1"/>
    <property type="molecule type" value="Genomic_DNA"/>
</dbReference>
<dbReference type="Proteomes" id="UP000522663">
    <property type="component" value="Unassembled WGS sequence"/>
</dbReference>
<dbReference type="OrthoDB" id="10002163at2759"/>
<name>A0A7K9Y8L5_9GALL</name>
<feature type="compositionally biased region" description="Basic and acidic residues" evidence="5">
    <location>
        <begin position="50"/>
        <end position="59"/>
    </location>
</feature>
<proteinExistence type="predicted"/>
<comment type="caution">
    <text evidence="7">The sequence shown here is derived from an EMBL/GenBank/DDBJ whole genome shotgun (WGS) entry which is preliminary data.</text>
</comment>
<reference evidence="7 8" key="1">
    <citation type="submission" date="2019-09" db="EMBL/GenBank/DDBJ databases">
        <title>Bird 10,000 Genomes (B10K) Project - Family phase.</title>
        <authorList>
            <person name="Zhang G."/>
        </authorList>
    </citation>
    <scope>NUCLEOTIDE SEQUENCE [LARGE SCALE GENOMIC DNA]</scope>
    <source>
        <strain evidence="7">B10K-DU-001-53</strain>
        <tissue evidence="7">Muscle</tissue>
    </source>
</reference>
<keyword evidence="3 6" id="KW-1133">Transmembrane helix</keyword>
<dbReference type="GO" id="GO:0012505">
    <property type="term" value="C:endomembrane system"/>
    <property type="evidence" value="ECO:0007669"/>
    <property type="project" value="UniProtKB-SubCell"/>
</dbReference>
<sequence>SPFLRGAPPDCADRADPASASSRPPASASSRPPVVRGGPPARPSTAPAEQRGERRGAHRAAEMLSSPWARFYSNSCCLCCHVRTGTIILGVWYLIINSVVLLILLSALTDPDQYHLTSAELGGEFEFMDDANMCIATAISLLMILICAMATYGAYKQHAAWIIPFFCYQIFDFALNTLVAISVLVYPSTIQDYLHQLPSNFPYKEEIMSVNPTCLVVIILLFISIILAFK</sequence>
<protein>
    <submittedName>
        <fullName evidence="7">LAP4B protein</fullName>
    </submittedName>
</protein>
<evidence type="ECO:0000256" key="4">
    <source>
        <dbReference type="ARBA" id="ARBA00023136"/>
    </source>
</evidence>
<evidence type="ECO:0000256" key="2">
    <source>
        <dbReference type="ARBA" id="ARBA00022692"/>
    </source>
</evidence>
<evidence type="ECO:0000256" key="5">
    <source>
        <dbReference type="SAM" id="MobiDB-lite"/>
    </source>
</evidence>
<feature type="transmembrane region" description="Helical" evidence="6">
    <location>
        <begin position="162"/>
        <end position="187"/>
    </location>
</feature>
<dbReference type="PANTHER" id="PTHR12479:SF6">
    <property type="entry name" value="LYSOSOMAL-ASSOCIATED TRANSMEMBRANE PROTEIN 4B"/>
    <property type="match status" value="1"/>
</dbReference>
<dbReference type="PANTHER" id="PTHR12479">
    <property type="entry name" value="LYSOSOMAL-ASSOCIATED TRANSMEMBRANE PROTEIN"/>
    <property type="match status" value="1"/>
</dbReference>